<dbReference type="Proteomes" id="UP000824139">
    <property type="component" value="Unassembled WGS sequence"/>
</dbReference>
<dbReference type="EMBL" id="DVJO01000183">
    <property type="protein sequence ID" value="HIS83643.1"/>
    <property type="molecule type" value="Genomic_DNA"/>
</dbReference>
<comment type="caution">
    <text evidence="1">The sequence shown here is derived from an EMBL/GenBank/DDBJ whole genome shotgun (WGS) entry which is preliminary data.</text>
</comment>
<reference evidence="1" key="1">
    <citation type="submission" date="2020-10" db="EMBL/GenBank/DDBJ databases">
        <authorList>
            <person name="Gilroy R."/>
        </authorList>
    </citation>
    <scope>NUCLEOTIDE SEQUENCE</scope>
    <source>
        <strain evidence="1">CHK152-2994</strain>
    </source>
</reference>
<sequence>MILEIGKNNFVVLQNLCGLRITQTAGMPKHSSSKLEQPKWQENGYQIWVKADRLCPLFRCTKPL</sequence>
<proteinExistence type="predicted"/>
<accession>A0A9D1FXA9</accession>
<reference evidence="1" key="2">
    <citation type="journal article" date="2021" name="PeerJ">
        <title>Extensive microbial diversity within the chicken gut microbiome revealed by metagenomics and culture.</title>
        <authorList>
            <person name="Gilroy R."/>
            <person name="Ravi A."/>
            <person name="Getino M."/>
            <person name="Pursley I."/>
            <person name="Horton D.L."/>
            <person name="Alikhan N.F."/>
            <person name="Baker D."/>
            <person name="Gharbi K."/>
            <person name="Hall N."/>
            <person name="Watson M."/>
            <person name="Adriaenssens E.M."/>
            <person name="Foster-Nyarko E."/>
            <person name="Jarju S."/>
            <person name="Secka A."/>
            <person name="Antonio M."/>
            <person name="Oren A."/>
            <person name="Chaudhuri R.R."/>
            <person name="La Ragione R."/>
            <person name="Hildebrand F."/>
            <person name="Pallen M.J."/>
        </authorList>
    </citation>
    <scope>NUCLEOTIDE SEQUENCE</scope>
    <source>
        <strain evidence="1">CHK152-2994</strain>
    </source>
</reference>
<dbReference type="AlphaFoldDB" id="A0A9D1FXA9"/>
<name>A0A9D1FXA9_9BACT</name>
<evidence type="ECO:0000313" key="1">
    <source>
        <dbReference type="EMBL" id="HIS83643.1"/>
    </source>
</evidence>
<organism evidence="1 2">
    <name type="scientific">Candidatus Scatenecus faecavium</name>
    <dbReference type="NCBI Taxonomy" id="2840915"/>
    <lineage>
        <taxon>Bacteria</taxon>
        <taxon>Candidatus Scatenecus</taxon>
    </lineage>
</organism>
<protein>
    <submittedName>
        <fullName evidence="1">Uncharacterized protein</fullName>
    </submittedName>
</protein>
<evidence type="ECO:0000313" key="2">
    <source>
        <dbReference type="Proteomes" id="UP000824139"/>
    </source>
</evidence>
<gene>
    <name evidence="1" type="ORF">IAD41_08585</name>
</gene>